<evidence type="ECO:0000259" key="2">
    <source>
        <dbReference type="Pfam" id="PF00248"/>
    </source>
</evidence>
<name>A0A0F9WX94_9ZZZZ</name>
<protein>
    <recommendedName>
        <fullName evidence="2">NADP-dependent oxidoreductase domain-containing protein</fullName>
    </recommendedName>
</protein>
<comment type="caution">
    <text evidence="3">The sequence shown here is derived from an EMBL/GenBank/DDBJ whole genome shotgun (WGS) entry which is preliminary data.</text>
</comment>
<dbReference type="Gene3D" id="3.20.20.100">
    <property type="entry name" value="NADP-dependent oxidoreductase domain"/>
    <property type="match status" value="1"/>
</dbReference>
<accession>A0A0F9WX94</accession>
<dbReference type="EMBL" id="LAZR01000182">
    <property type="protein sequence ID" value="KKN83638.1"/>
    <property type="molecule type" value="Genomic_DNA"/>
</dbReference>
<dbReference type="AlphaFoldDB" id="A0A0F9WX94"/>
<dbReference type="InterPro" id="IPR020471">
    <property type="entry name" value="AKR"/>
</dbReference>
<dbReference type="PANTHER" id="PTHR43625">
    <property type="entry name" value="AFLATOXIN B1 ALDEHYDE REDUCTASE"/>
    <property type="match status" value="1"/>
</dbReference>
<organism evidence="3">
    <name type="scientific">marine sediment metagenome</name>
    <dbReference type="NCBI Taxonomy" id="412755"/>
    <lineage>
        <taxon>unclassified sequences</taxon>
        <taxon>metagenomes</taxon>
        <taxon>ecological metagenomes</taxon>
    </lineage>
</organism>
<dbReference type="CDD" id="cd19076">
    <property type="entry name" value="AKR_AKR13A_13D"/>
    <property type="match status" value="1"/>
</dbReference>
<reference evidence="3" key="1">
    <citation type="journal article" date="2015" name="Nature">
        <title>Complex archaea that bridge the gap between prokaryotes and eukaryotes.</title>
        <authorList>
            <person name="Spang A."/>
            <person name="Saw J.H."/>
            <person name="Jorgensen S.L."/>
            <person name="Zaremba-Niedzwiedzka K."/>
            <person name="Martijn J."/>
            <person name="Lind A.E."/>
            <person name="van Eijk R."/>
            <person name="Schleper C."/>
            <person name="Guy L."/>
            <person name="Ettema T.J."/>
        </authorList>
    </citation>
    <scope>NUCLEOTIDE SEQUENCE</scope>
</reference>
<dbReference type="InterPro" id="IPR023210">
    <property type="entry name" value="NADP_OxRdtase_dom"/>
</dbReference>
<dbReference type="InterPro" id="IPR050791">
    <property type="entry name" value="Aldo-Keto_reductase"/>
</dbReference>
<keyword evidence="1" id="KW-0560">Oxidoreductase</keyword>
<dbReference type="SUPFAM" id="SSF51430">
    <property type="entry name" value="NAD(P)-linked oxidoreductase"/>
    <property type="match status" value="1"/>
</dbReference>
<evidence type="ECO:0000256" key="1">
    <source>
        <dbReference type="ARBA" id="ARBA00023002"/>
    </source>
</evidence>
<dbReference type="GO" id="GO:0016491">
    <property type="term" value="F:oxidoreductase activity"/>
    <property type="evidence" value="ECO:0007669"/>
    <property type="project" value="UniProtKB-KW"/>
</dbReference>
<dbReference type="PRINTS" id="PR00069">
    <property type="entry name" value="ALDKETRDTASE"/>
</dbReference>
<dbReference type="Pfam" id="PF00248">
    <property type="entry name" value="Aldo_ket_red"/>
    <property type="match status" value="1"/>
</dbReference>
<evidence type="ECO:0000313" key="3">
    <source>
        <dbReference type="EMBL" id="KKN83638.1"/>
    </source>
</evidence>
<dbReference type="PANTHER" id="PTHR43625:SF40">
    <property type="entry name" value="ALDO-KETO REDUCTASE YAKC [NADP(+)]"/>
    <property type="match status" value="1"/>
</dbReference>
<feature type="domain" description="NADP-dependent oxidoreductase" evidence="2">
    <location>
        <begin position="15"/>
        <end position="305"/>
    </location>
</feature>
<dbReference type="InterPro" id="IPR036812">
    <property type="entry name" value="NAD(P)_OxRdtase_dom_sf"/>
</dbReference>
<sequence>MKTRKLGEQGLTVSAIGLGCMSMTDIYGPADREESIATIHHALDRGVDFIDTSDMYANGRNEELLGAALEGRRQEVVLATKFGNLRLPDGKTGVNGTPEYAHAACEKSLKRLGTEVIDLYYLHRVDPNVPIEDTVGAMARLVEAGKVRFIGLSEAGASTIRRAHAVHPLSAVQTEYSLWTRDVEAEILPSCRELGIGFVPYSPLGRGFLTGAIGGEADLAEKDRRRDMPRFTGENLAQNLRLLERLRASADAHGATPAQVALAWLLSRGDDIVPIPGTKRPQRVDDNAASLHLVLTDAERAQLDAAFPPGAAAGLRYPEPQMKRLGI</sequence>
<gene>
    <name evidence="3" type="ORF">LCGC14_0297000</name>
</gene>
<dbReference type="GO" id="GO:0005737">
    <property type="term" value="C:cytoplasm"/>
    <property type="evidence" value="ECO:0007669"/>
    <property type="project" value="TreeGrafter"/>
</dbReference>
<proteinExistence type="predicted"/>
<dbReference type="PROSITE" id="PS51257">
    <property type="entry name" value="PROKAR_LIPOPROTEIN"/>
    <property type="match status" value="1"/>
</dbReference>